<dbReference type="Pfam" id="PF13552">
    <property type="entry name" value="DUF4127"/>
    <property type="match status" value="1"/>
</dbReference>
<keyword evidence="2" id="KW-1185">Reference proteome</keyword>
<dbReference type="OrthoDB" id="9789552at2"/>
<name>A0A6N7ILR0_9FIRM</name>
<evidence type="ECO:0000313" key="1">
    <source>
        <dbReference type="EMBL" id="MQL50854.1"/>
    </source>
</evidence>
<dbReference type="InterPro" id="IPR025394">
    <property type="entry name" value="DUF4127"/>
</dbReference>
<reference evidence="1 2" key="1">
    <citation type="submission" date="2019-10" db="EMBL/GenBank/DDBJ databases">
        <title>Comparative genomics of sulfur disproportionating microorganisms.</title>
        <authorList>
            <person name="Ward L.M."/>
            <person name="Bertran E."/>
            <person name="Johnston D."/>
        </authorList>
    </citation>
    <scope>NUCLEOTIDE SEQUENCE [LARGE SCALE GENOMIC DNA]</scope>
    <source>
        <strain evidence="1 2">DSM 14055</strain>
    </source>
</reference>
<accession>A0A6N7ILR0</accession>
<evidence type="ECO:0000313" key="2">
    <source>
        <dbReference type="Proteomes" id="UP000441717"/>
    </source>
</evidence>
<gene>
    <name evidence="1" type="ORF">GFC01_00895</name>
</gene>
<dbReference type="AlphaFoldDB" id="A0A6N7ILR0"/>
<comment type="caution">
    <text evidence="1">The sequence shown here is derived from an EMBL/GenBank/DDBJ whole genome shotgun (WGS) entry which is preliminary data.</text>
</comment>
<protein>
    <submittedName>
        <fullName evidence="1">DUF4127 family protein</fullName>
    </submittedName>
</protein>
<dbReference type="Proteomes" id="UP000441717">
    <property type="component" value="Unassembled WGS sequence"/>
</dbReference>
<organism evidence="1 2">
    <name type="scientific">Desulfofundulus thermobenzoicus</name>
    <dbReference type="NCBI Taxonomy" id="29376"/>
    <lineage>
        <taxon>Bacteria</taxon>
        <taxon>Bacillati</taxon>
        <taxon>Bacillota</taxon>
        <taxon>Clostridia</taxon>
        <taxon>Eubacteriales</taxon>
        <taxon>Peptococcaceae</taxon>
        <taxon>Desulfofundulus</taxon>
    </lineage>
</organism>
<dbReference type="EMBL" id="WHYR01000002">
    <property type="protein sequence ID" value="MQL50854.1"/>
    <property type="molecule type" value="Genomic_DNA"/>
</dbReference>
<sequence>MINRRFPKESKPCASEKSSSCGFRDGACLWRRSVSRFTAHISAILLLCLLLVPPALAGGAPSPHKILFVPLDDRPVNTGFVRQLGKIAGVQLMMPPREMLSAAGNGNGVEQLWTWAEKNAGGADAVVLSLDTLLYGGLVPSRTHNYGEETLKTRVQKIKELKKRVRGPVYAFISIMRTPQYNTDAEEPPYYGRYGADIFHIARLMDRLQAGVAGDGERGELAALKGKVPEEFWNDYVGRRTLNHRLTVEVLELVEEGVIDTLVIGRDDSAPFGFTRMEQRHLEQEIAARHIAGRVYSFAGLDECGVVLLIRAVNRLNDYTPRVYVEYGTPGGERIVPLYEDIPLGENVAQHVLSAGGILVNVREAADLLLVVNTPEGAVGEAARQDPRNYNRRLAGWLENLVRKGRDVALADVAYANGADSGLMTDLAGRGVLSRLAGYSGWNTAGNTIGLSLAQGMLYSYAAGHDSPPGWREEHKKALLTRLLEDWGYQAVIRPQLTGRFLGERGASTRLVTWLEAEVKQDILSRLNRFAGENLRDFGGRVRVSGVDLPWHRLFDLSLTIELPPPGDVEPGLRH</sequence>
<proteinExistence type="predicted"/>